<reference evidence="2" key="2">
    <citation type="submission" date="2022-04" db="EMBL/GenBank/DDBJ databases">
        <title>Genomic draft of R. solanacearum strain IPO1609, a phylotype IIB1/biovar 2/race 3 strain isolated from potato in Europe.</title>
        <authorList>
            <person name="Boucher C."/>
            <person name="Carrere S."/>
            <person name="Dossat C."/>
            <person name="Elbaz M."/>
            <person name="Genin S."/>
            <person name="Gouzy J."/>
            <person name="Prior P."/>
            <person name="Segurens B."/>
            <person name="Wincker P."/>
        </authorList>
    </citation>
    <scope>NUCLEOTIDE SEQUENCE</scope>
    <source>
        <strain evidence="2">IPO1609</strain>
    </source>
</reference>
<dbReference type="EMBL" id="LN651281">
    <property type="protein sequence ID" value="CEJ16929.1"/>
    <property type="molecule type" value="Genomic_DNA"/>
</dbReference>
<dbReference type="Proteomes" id="UP000053470">
    <property type="component" value="Unassembled WGS sequence"/>
</dbReference>
<name>A0A7U7JDK6_RALSL</name>
<organism evidence="2 3">
    <name type="scientific">Ralstonia solanacearum IPO1609</name>
    <dbReference type="NCBI Taxonomy" id="564066"/>
    <lineage>
        <taxon>Bacteria</taxon>
        <taxon>Pseudomonadati</taxon>
        <taxon>Pseudomonadota</taxon>
        <taxon>Betaproteobacteria</taxon>
        <taxon>Burkholderiales</taxon>
        <taxon>Burkholderiaceae</taxon>
        <taxon>Ralstonia</taxon>
        <taxon>Ralstonia solanacearum species complex</taxon>
    </lineage>
</organism>
<dbReference type="AlphaFoldDB" id="A0A7U7JDK6"/>
<proteinExistence type="predicted"/>
<evidence type="ECO:0000313" key="3">
    <source>
        <dbReference type="Proteomes" id="UP000053470"/>
    </source>
</evidence>
<protein>
    <submittedName>
        <fullName evidence="2">Uncharacterized protein</fullName>
    </submittedName>
</protein>
<feature type="region of interest" description="Disordered" evidence="1">
    <location>
        <begin position="1"/>
        <end position="52"/>
    </location>
</feature>
<keyword evidence="3" id="KW-1185">Reference proteome</keyword>
<reference evidence="2" key="1">
    <citation type="submission" date="2014-11" db="EMBL/GenBank/DDBJ databases">
        <authorList>
            <person name="Genoscope - CEA"/>
        </authorList>
    </citation>
    <scope>NUCLEOTIDE SEQUENCE</scope>
    <source>
        <strain evidence="2">IPO1609</strain>
    </source>
</reference>
<evidence type="ECO:0000256" key="1">
    <source>
        <dbReference type="SAM" id="MobiDB-lite"/>
    </source>
</evidence>
<gene>
    <name evidence="2" type="ORF">RSIPO_03627</name>
</gene>
<accession>A0A7U7JDK6</accession>
<sequence>MKPVMLSETAQSRIDAGAPVLHGRGSTTMQTSHRQRFASHPEPTGFFDMGDQANGTQSSLVWAMRLAGAPAASASRPALPGRMTTDARIDANVANAATAEVSANP</sequence>
<evidence type="ECO:0000313" key="2">
    <source>
        <dbReference type="EMBL" id="CEJ16929.1"/>
    </source>
</evidence>